<proteinExistence type="predicted"/>
<sequence>MSIMGEKKDLDVKLEKLVYEDLELAVVDLSASLLSETHVQKGNELKTAITDAQTKYVWGELDEKGWNDAVVKWRKDGGDKIIEEFTADYNAIHAK</sequence>
<evidence type="ECO:0000313" key="1">
    <source>
        <dbReference type="EMBL" id="SFE63468.1"/>
    </source>
</evidence>
<dbReference type="Proteomes" id="UP000183410">
    <property type="component" value="Unassembled WGS sequence"/>
</dbReference>
<dbReference type="OrthoDB" id="9787283at2"/>
<accession>A0A1I2C5K8</accession>
<organism evidence="1 2">
    <name type="scientific">Paenibacillus algorifonticola</name>
    <dbReference type="NCBI Taxonomy" id="684063"/>
    <lineage>
        <taxon>Bacteria</taxon>
        <taxon>Bacillati</taxon>
        <taxon>Bacillota</taxon>
        <taxon>Bacilli</taxon>
        <taxon>Bacillales</taxon>
        <taxon>Paenibacillaceae</taxon>
        <taxon>Paenibacillus</taxon>
    </lineage>
</organism>
<dbReference type="SUPFAM" id="SSF53850">
    <property type="entry name" value="Periplasmic binding protein-like II"/>
    <property type="match status" value="1"/>
</dbReference>
<evidence type="ECO:0000313" key="2">
    <source>
        <dbReference type="Proteomes" id="UP000183410"/>
    </source>
</evidence>
<keyword evidence="2" id="KW-1185">Reference proteome</keyword>
<dbReference type="RefSeq" id="WP_143088480.1">
    <property type="nucleotide sequence ID" value="NZ_FONN01000004.1"/>
</dbReference>
<dbReference type="EMBL" id="FONN01000004">
    <property type="protein sequence ID" value="SFE63468.1"/>
    <property type="molecule type" value="Genomic_DNA"/>
</dbReference>
<protein>
    <submittedName>
        <fullName evidence="1">Putative aldouronate transport system substrate-binding protein</fullName>
    </submittedName>
</protein>
<gene>
    <name evidence="1" type="ORF">SAMN04487969_104283</name>
</gene>
<dbReference type="AlphaFoldDB" id="A0A1I2C5K8"/>
<name>A0A1I2C5K8_9BACL</name>
<reference evidence="2" key="1">
    <citation type="submission" date="2016-10" db="EMBL/GenBank/DDBJ databases">
        <authorList>
            <person name="Varghese N."/>
            <person name="Submissions S."/>
        </authorList>
    </citation>
    <scope>NUCLEOTIDE SEQUENCE [LARGE SCALE GENOMIC DNA]</scope>
    <source>
        <strain evidence="2">CGMCC 1.10223</strain>
    </source>
</reference>